<accession>A0A382Z1N9</accession>
<evidence type="ECO:0000313" key="2">
    <source>
        <dbReference type="EMBL" id="SVD89434.1"/>
    </source>
</evidence>
<dbReference type="EMBL" id="UINC01180305">
    <property type="protein sequence ID" value="SVD89434.1"/>
    <property type="molecule type" value="Genomic_DNA"/>
</dbReference>
<gene>
    <name evidence="2" type="ORF">METZ01_LOCUS442288</name>
</gene>
<dbReference type="AlphaFoldDB" id="A0A382Z1N9"/>
<name>A0A382Z1N9_9ZZZZ</name>
<proteinExistence type="predicted"/>
<protein>
    <recommendedName>
        <fullName evidence="1">Polymerase/histidinol phosphatase N-terminal domain-containing protein</fullName>
    </recommendedName>
</protein>
<dbReference type="PANTHER" id="PTHR42924">
    <property type="entry name" value="EXONUCLEASE"/>
    <property type="match status" value="1"/>
</dbReference>
<dbReference type="InterPro" id="IPR004013">
    <property type="entry name" value="PHP_dom"/>
</dbReference>
<dbReference type="InterPro" id="IPR003141">
    <property type="entry name" value="Pol/His_phosphatase_N"/>
</dbReference>
<dbReference type="InterPro" id="IPR016195">
    <property type="entry name" value="Pol/histidinol_Pase-like"/>
</dbReference>
<reference evidence="2" key="1">
    <citation type="submission" date="2018-05" db="EMBL/GenBank/DDBJ databases">
        <authorList>
            <person name="Lanie J.A."/>
            <person name="Ng W.-L."/>
            <person name="Kazmierczak K.M."/>
            <person name="Andrzejewski T.M."/>
            <person name="Davidsen T.M."/>
            <person name="Wayne K.J."/>
            <person name="Tettelin H."/>
            <person name="Glass J.I."/>
            <person name="Rusch D."/>
            <person name="Podicherti R."/>
            <person name="Tsui H.-C.T."/>
            <person name="Winkler M.E."/>
        </authorList>
    </citation>
    <scope>NUCLEOTIDE SEQUENCE</scope>
</reference>
<dbReference type="GO" id="GO:0004534">
    <property type="term" value="F:5'-3' RNA exonuclease activity"/>
    <property type="evidence" value="ECO:0007669"/>
    <property type="project" value="TreeGrafter"/>
</dbReference>
<dbReference type="InterPro" id="IPR052018">
    <property type="entry name" value="PHP_domain"/>
</dbReference>
<dbReference type="GO" id="GO:0035312">
    <property type="term" value="F:5'-3' DNA exonuclease activity"/>
    <property type="evidence" value="ECO:0007669"/>
    <property type="project" value="TreeGrafter"/>
</dbReference>
<dbReference type="Gene3D" id="3.20.20.140">
    <property type="entry name" value="Metal-dependent hydrolases"/>
    <property type="match status" value="1"/>
</dbReference>
<evidence type="ECO:0000259" key="1">
    <source>
        <dbReference type="SMART" id="SM00481"/>
    </source>
</evidence>
<dbReference type="PANTHER" id="PTHR42924:SF3">
    <property type="entry name" value="POLYMERASE_HISTIDINOL PHOSPHATASE N-TERMINAL DOMAIN-CONTAINING PROTEIN"/>
    <property type="match status" value="1"/>
</dbReference>
<feature type="domain" description="Polymerase/histidinol phosphatase N-terminal" evidence="1">
    <location>
        <begin position="4"/>
        <end position="72"/>
    </location>
</feature>
<dbReference type="SMART" id="SM00481">
    <property type="entry name" value="POLIIIAc"/>
    <property type="match status" value="1"/>
</dbReference>
<dbReference type="SUPFAM" id="SSF89550">
    <property type="entry name" value="PHP domain-like"/>
    <property type="match status" value="1"/>
</dbReference>
<sequence length="118" mass="13614">MGISDLHIHTYFSDGHWSPQKIVEECVAKKIKYFAITDHDNLSGYRKARDYIDIQNIKTIKIIPGIEISSSFRGSKIHLLTYFINPDDPDLNEYLKILQVGRTDFAKFALNKLKEKGI</sequence>
<organism evidence="2">
    <name type="scientific">marine metagenome</name>
    <dbReference type="NCBI Taxonomy" id="408172"/>
    <lineage>
        <taxon>unclassified sequences</taxon>
        <taxon>metagenomes</taxon>
        <taxon>ecological metagenomes</taxon>
    </lineage>
</organism>
<feature type="non-terminal residue" evidence="2">
    <location>
        <position position="118"/>
    </location>
</feature>
<dbReference type="Pfam" id="PF02811">
    <property type="entry name" value="PHP"/>
    <property type="match status" value="1"/>
</dbReference>